<protein>
    <submittedName>
        <fullName evidence="10">Cytosine-purine permease</fullName>
    </submittedName>
</protein>
<evidence type="ECO:0000256" key="3">
    <source>
        <dbReference type="ARBA" id="ARBA00022448"/>
    </source>
</evidence>
<dbReference type="AlphaFoldDB" id="J6EYM4"/>
<dbReference type="Proteomes" id="UP000002748">
    <property type="component" value="Unassembled WGS sequence"/>
</dbReference>
<feature type="transmembrane region" description="Helical" evidence="9">
    <location>
        <begin position="111"/>
        <end position="133"/>
    </location>
</feature>
<proteinExistence type="inferred from homology"/>
<keyword evidence="7 8" id="KW-0472">Membrane</keyword>
<reference evidence="10 11" key="1">
    <citation type="journal article" date="2012" name="Eukaryot. Cell">
        <title>Draft genome sequence of CBS 2479, the standard type strain of Trichosporon asahii.</title>
        <authorList>
            <person name="Yang R.Y."/>
            <person name="Li H.T."/>
            <person name="Zhu H."/>
            <person name="Zhou G.P."/>
            <person name="Wang M."/>
            <person name="Wang L."/>
        </authorList>
    </citation>
    <scope>NUCLEOTIDE SEQUENCE [LARGE SCALE GENOMIC DNA]</scope>
    <source>
        <strain evidence="11">ATCC 90039 / CBS 2479 / JCM 2466 / KCTC 7840 / NCYC 2677 / UAMH 7654</strain>
    </source>
</reference>
<evidence type="ECO:0000256" key="2">
    <source>
        <dbReference type="ARBA" id="ARBA00008974"/>
    </source>
</evidence>
<dbReference type="Pfam" id="PF02133">
    <property type="entry name" value="Transp_cyt_pur"/>
    <property type="match status" value="1"/>
</dbReference>
<evidence type="ECO:0000313" key="10">
    <source>
        <dbReference type="EMBL" id="EJT47947.1"/>
    </source>
</evidence>
<keyword evidence="6 9" id="KW-1133">Transmembrane helix</keyword>
<evidence type="ECO:0000256" key="5">
    <source>
        <dbReference type="ARBA" id="ARBA00022692"/>
    </source>
</evidence>
<organism evidence="10 11">
    <name type="scientific">Trichosporon asahii var. asahii (strain ATCC 90039 / CBS 2479 / JCM 2466 / KCTC 7840 / NBRC 103889/ NCYC 2677 / UAMH 7654)</name>
    <name type="common">Yeast</name>
    <dbReference type="NCBI Taxonomy" id="1186058"/>
    <lineage>
        <taxon>Eukaryota</taxon>
        <taxon>Fungi</taxon>
        <taxon>Dikarya</taxon>
        <taxon>Basidiomycota</taxon>
        <taxon>Agaricomycotina</taxon>
        <taxon>Tremellomycetes</taxon>
        <taxon>Trichosporonales</taxon>
        <taxon>Trichosporonaceae</taxon>
        <taxon>Trichosporon</taxon>
    </lineage>
</organism>
<comment type="similarity">
    <text evidence="2 8">Belongs to the purine-cytosine permease (2.A.39) family.</text>
</comment>
<dbReference type="OrthoDB" id="2116389at2759"/>
<feature type="transmembrane region" description="Helical" evidence="9">
    <location>
        <begin position="216"/>
        <end position="237"/>
    </location>
</feature>
<dbReference type="GO" id="GO:0005886">
    <property type="term" value="C:plasma membrane"/>
    <property type="evidence" value="ECO:0007669"/>
    <property type="project" value="TreeGrafter"/>
</dbReference>
<dbReference type="GO" id="GO:0015851">
    <property type="term" value="P:nucleobase transport"/>
    <property type="evidence" value="ECO:0007669"/>
    <property type="project" value="UniProtKB-ARBA"/>
</dbReference>
<accession>J6EYM4</accession>
<feature type="transmembrane region" description="Helical" evidence="9">
    <location>
        <begin position="505"/>
        <end position="524"/>
    </location>
</feature>
<dbReference type="VEuPathDB" id="FungiDB:A1Q1_03182"/>
<dbReference type="HOGENOM" id="CLU_026016_2_1_1"/>
<dbReference type="EMBL" id="ALBS01000223">
    <property type="protein sequence ID" value="EJT47947.1"/>
    <property type="molecule type" value="Genomic_DNA"/>
</dbReference>
<keyword evidence="3 8" id="KW-0813">Transport</keyword>
<sequence length="531" mass="57359">MTATTPIDLEKGLTPDTEVEIDSRPTSIGLKDDDIPVKMSPLEKFQYYNHKLESMIGIEARGIERVPDDERHDTRLWGNLTIWLSANCVLPTFGTGILGPLTFGMGLGDSMLTIFFFVIFASTLPALCSTFGPKLGLRQMTSARYAWGYWGAKFVAVLNCIACVGWSIANTIVGAQTLCAVGEWTFSAAVGTVIIGMGTLALGLCGYKVIHHFEQVAWIPTAATFFVVIGVAAKHLVNTPMPVGQAEAASVLSFGGVVFGFCIGWVSLASDYNVYMPSRAPAWKVFMWTYIGVAVPCVLVMWLGAAIAAATAAGEFAPVGSAIANWWSMYQQHEVGGMLHAVMVPPMGGGGKFFMVLLVLSVVANNIVNVYSMGMSISVITHYLALIPRIVWPCVITAIYIPVAIVGADHFGETLHSFLSVLGYWLAIFVTVLLEEHFIFRQADWGRYDPALTWNNRKLLPIGFGALGAFCFGVVGAAMGMAQSFYVSPIGKLVGGSANPHGGDIGFELASGFTAVTYPFFRWLEIKYTGR</sequence>
<dbReference type="PIRSF" id="PIRSF002744">
    <property type="entry name" value="Pur-cyt_permease"/>
    <property type="match status" value="1"/>
</dbReference>
<feature type="transmembrane region" description="Helical" evidence="9">
    <location>
        <begin position="249"/>
        <end position="268"/>
    </location>
</feature>
<gene>
    <name evidence="10" type="ORF">A1Q1_03182</name>
</gene>
<feature type="transmembrane region" description="Helical" evidence="9">
    <location>
        <begin position="383"/>
        <end position="405"/>
    </location>
</feature>
<name>J6EYM4_TRIAS</name>
<feature type="transmembrane region" description="Helical" evidence="9">
    <location>
        <begin position="288"/>
        <end position="310"/>
    </location>
</feature>
<evidence type="ECO:0000256" key="8">
    <source>
        <dbReference type="PIRNR" id="PIRNR002744"/>
    </source>
</evidence>
<evidence type="ECO:0000256" key="6">
    <source>
        <dbReference type="ARBA" id="ARBA00022989"/>
    </source>
</evidence>
<dbReference type="RefSeq" id="XP_014179110.1">
    <property type="nucleotide sequence ID" value="XM_014323635.1"/>
</dbReference>
<feature type="transmembrane region" description="Helical" evidence="9">
    <location>
        <begin position="459"/>
        <end position="485"/>
    </location>
</feature>
<dbReference type="FunFam" id="1.10.4160.10:FF:000002">
    <property type="entry name" value="Purine-cytosine permease fcyB"/>
    <property type="match status" value="1"/>
</dbReference>
<evidence type="ECO:0000256" key="7">
    <source>
        <dbReference type="ARBA" id="ARBA00023136"/>
    </source>
</evidence>
<feature type="transmembrane region" description="Helical" evidence="9">
    <location>
        <begin position="417"/>
        <end position="438"/>
    </location>
</feature>
<dbReference type="InterPro" id="IPR001248">
    <property type="entry name" value="Pur-cyt_permease"/>
</dbReference>
<evidence type="ECO:0000256" key="9">
    <source>
        <dbReference type="SAM" id="Phobius"/>
    </source>
</evidence>
<dbReference type="Gene3D" id="1.10.4160.10">
    <property type="entry name" value="Hydantoin permease"/>
    <property type="match status" value="1"/>
</dbReference>
<keyword evidence="4" id="KW-0597">Phosphoprotein</keyword>
<keyword evidence="5 9" id="KW-0812">Transmembrane</keyword>
<dbReference type="GO" id="GO:0000329">
    <property type="term" value="C:fungal-type vacuole membrane"/>
    <property type="evidence" value="ECO:0007669"/>
    <property type="project" value="TreeGrafter"/>
</dbReference>
<evidence type="ECO:0000313" key="11">
    <source>
        <dbReference type="Proteomes" id="UP000002748"/>
    </source>
</evidence>
<dbReference type="PANTHER" id="PTHR31806">
    <property type="entry name" value="PURINE-CYTOSINE PERMEASE FCY2-RELATED"/>
    <property type="match status" value="1"/>
</dbReference>
<dbReference type="InterPro" id="IPR026030">
    <property type="entry name" value="Pur-cyt_permease_Fcy2/21/22"/>
</dbReference>
<dbReference type="GO" id="GO:0022857">
    <property type="term" value="F:transmembrane transporter activity"/>
    <property type="evidence" value="ECO:0007669"/>
    <property type="project" value="InterPro"/>
</dbReference>
<feature type="transmembrane region" description="Helical" evidence="9">
    <location>
        <begin position="353"/>
        <end position="371"/>
    </location>
</feature>
<dbReference type="GeneID" id="25986695"/>
<evidence type="ECO:0000256" key="4">
    <source>
        <dbReference type="ARBA" id="ARBA00022553"/>
    </source>
</evidence>
<feature type="transmembrane region" description="Helical" evidence="9">
    <location>
        <begin position="184"/>
        <end position="204"/>
    </location>
</feature>
<dbReference type="PANTHER" id="PTHR31806:SF1">
    <property type="entry name" value="PURINE-CYTOSINE PERMEASE FCY2-RELATED"/>
    <property type="match status" value="1"/>
</dbReference>
<comment type="subcellular location">
    <subcellularLocation>
        <location evidence="1">Membrane</location>
        <topology evidence="1">Multi-pass membrane protein</topology>
    </subcellularLocation>
</comment>
<feature type="transmembrane region" description="Helical" evidence="9">
    <location>
        <begin position="154"/>
        <end position="178"/>
    </location>
</feature>
<dbReference type="KEGG" id="tasa:A1Q1_03182"/>
<comment type="caution">
    <text evidence="10">The sequence shown here is derived from an EMBL/GenBank/DDBJ whole genome shotgun (WGS) entry which is preliminary data.</text>
</comment>
<evidence type="ECO:0000256" key="1">
    <source>
        <dbReference type="ARBA" id="ARBA00004141"/>
    </source>
</evidence>
<feature type="transmembrane region" description="Helical" evidence="9">
    <location>
        <begin position="80"/>
        <end position="99"/>
    </location>
</feature>